<keyword evidence="2" id="KW-0812">Transmembrane</keyword>
<evidence type="ECO:0008006" key="5">
    <source>
        <dbReference type="Google" id="ProtNLM"/>
    </source>
</evidence>
<dbReference type="InterPro" id="IPR012340">
    <property type="entry name" value="NA-bd_OB-fold"/>
</dbReference>
<evidence type="ECO:0000313" key="3">
    <source>
        <dbReference type="EMBL" id="KAG6384591.1"/>
    </source>
</evidence>
<dbReference type="EMBL" id="PNBA02000048">
    <property type="protein sequence ID" value="KAG6384591.1"/>
    <property type="molecule type" value="Genomic_DNA"/>
</dbReference>
<dbReference type="CDD" id="cd04318">
    <property type="entry name" value="EcAsnRS_like_N"/>
    <property type="match status" value="1"/>
</dbReference>
<gene>
    <name evidence="3" type="ORF">SASPL_155593</name>
</gene>
<organism evidence="3">
    <name type="scientific">Salvia splendens</name>
    <name type="common">Scarlet sage</name>
    <dbReference type="NCBI Taxonomy" id="180675"/>
    <lineage>
        <taxon>Eukaryota</taxon>
        <taxon>Viridiplantae</taxon>
        <taxon>Streptophyta</taxon>
        <taxon>Embryophyta</taxon>
        <taxon>Tracheophyta</taxon>
        <taxon>Spermatophyta</taxon>
        <taxon>Magnoliopsida</taxon>
        <taxon>eudicotyledons</taxon>
        <taxon>Gunneridae</taxon>
        <taxon>Pentapetalae</taxon>
        <taxon>asterids</taxon>
        <taxon>lamiids</taxon>
        <taxon>Lamiales</taxon>
        <taxon>Lamiaceae</taxon>
        <taxon>Nepetoideae</taxon>
        <taxon>Mentheae</taxon>
        <taxon>Salviinae</taxon>
        <taxon>Salvia</taxon>
        <taxon>Salvia subgen. Calosphace</taxon>
        <taxon>core Calosphace</taxon>
    </lineage>
</organism>
<feature type="transmembrane region" description="Helical" evidence="2">
    <location>
        <begin position="173"/>
        <end position="194"/>
    </location>
</feature>
<reference evidence="3" key="2">
    <citation type="submission" date="2020-08" db="EMBL/GenBank/DDBJ databases">
        <title>Plant Genome Project.</title>
        <authorList>
            <person name="Zhang R.-G."/>
        </authorList>
    </citation>
    <scope>NUCLEOTIDE SEQUENCE</scope>
    <source>
        <strain evidence="3">Huo1</strain>
        <tissue evidence="3">Leaf</tissue>
    </source>
</reference>
<keyword evidence="2" id="KW-0472">Membrane</keyword>
<sequence length="390" mass="43376">MTAAATTLRLLKPLSSAAAPLLAPLNNPAINRSVAPLLLFSSAAVSRHHRSFCTAASASVSSGEATKAEPIESEKGAKIREFRRKLKIVDIKGGVDEGLDRLGETLVVRGWVRTLRAQSSVTFIEVNDGSCLSNMQCVMSSDADGYDQVLGVLVLILVHRIPSLVLLGLAGDILSMMLLGLILHMILLIILLCLKVKFLSPLRSHTCLYLLYGPSRPSMVRLNQRPNVLRRMAPSCVVDGDMRGFSKAMFEGLVDNPDRPPPPSVEPPTIPWSYRRRPFWDWTRESHPDHRGPRGPVQMIRIGGTVWPLIHPDHRGPGGPVQMIRIDMTDRYDSEEEEETEDHHLEAKEEDESEEVSSYRTEDAAGGSEKDYAWDTEDEYAEDLGLRRIR</sequence>
<evidence type="ECO:0000256" key="1">
    <source>
        <dbReference type="SAM" id="MobiDB-lite"/>
    </source>
</evidence>
<feature type="transmembrane region" description="Helical" evidence="2">
    <location>
        <begin position="149"/>
        <end position="167"/>
    </location>
</feature>
<comment type="caution">
    <text evidence="3">The sequence shown here is derived from an EMBL/GenBank/DDBJ whole genome shotgun (WGS) entry which is preliminary data.</text>
</comment>
<protein>
    <recommendedName>
        <fullName evidence="5">Asparaginyl-tRNA synthetase</fullName>
    </recommendedName>
</protein>
<keyword evidence="2" id="KW-1133">Transmembrane helix</keyword>
<dbReference type="AlphaFoldDB" id="A0A8X8VYA8"/>
<dbReference type="SUPFAM" id="SSF50249">
    <property type="entry name" value="Nucleic acid-binding proteins"/>
    <property type="match status" value="1"/>
</dbReference>
<accession>A0A8X8VYA8</accession>
<feature type="compositionally biased region" description="Basic and acidic residues" evidence="1">
    <location>
        <begin position="360"/>
        <end position="373"/>
    </location>
</feature>
<dbReference type="Proteomes" id="UP000298416">
    <property type="component" value="Unassembled WGS sequence"/>
</dbReference>
<keyword evidence="4" id="KW-1185">Reference proteome</keyword>
<reference evidence="3" key="1">
    <citation type="submission" date="2018-01" db="EMBL/GenBank/DDBJ databases">
        <authorList>
            <person name="Mao J.F."/>
        </authorList>
    </citation>
    <scope>NUCLEOTIDE SEQUENCE</scope>
    <source>
        <strain evidence="3">Huo1</strain>
        <tissue evidence="3">Leaf</tissue>
    </source>
</reference>
<proteinExistence type="predicted"/>
<evidence type="ECO:0000256" key="2">
    <source>
        <dbReference type="SAM" id="Phobius"/>
    </source>
</evidence>
<evidence type="ECO:0000313" key="4">
    <source>
        <dbReference type="Proteomes" id="UP000298416"/>
    </source>
</evidence>
<feature type="region of interest" description="Disordered" evidence="1">
    <location>
        <begin position="332"/>
        <end position="377"/>
    </location>
</feature>
<dbReference type="Gene3D" id="2.40.50.140">
    <property type="entry name" value="Nucleic acid-binding proteins"/>
    <property type="match status" value="1"/>
</dbReference>
<name>A0A8X8VYA8_SALSN</name>